<name>A0A1V4K7C6_PATFA</name>
<dbReference type="EMBL" id="LSYS01004200">
    <property type="protein sequence ID" value="OPJ80352.1"/>
    <property type="molecule type" value="Genomic_DNA"/>
</dbReference>
<gene>
    <name evidence="1" type="ORF">AV530_010688</name>
</gene>
<reference evidence="1 2" key="1">
    <citation type="submission" date="2016-02" db="EMBL/GenBank/DDBJ databases">
        <title>Band-tailed pigeon sequencing and assembly.</title>
        <authorList>
            <person name="Soares A.E."/>
            <person name="Novak B.J."/>
            <person name="Rice E.S."/>
            <person name="O'Connell B."/>
            <person name="Chang D."/>
            <person name="Weber S."/>
            <person name="Shapiro B."/>
        </authorList>
    </citation>
    <scope>NUCLEOTIDE SEQUENCE [LARGE SCALE GENOMIC DNA]</scope>
    <source>
        <strain evidence="1">BTP2013</strain>
        <tissue evidence="1">Blood</tissue>
    </source>
</reference>
<evidence type="ECO:0000313" key="2">
    <source>
        <dbReference type="Proteomes" id="UP000190648"/>
    </source>
</evidence>
<comment type="caution">
    <text evidence="1">The sequence shown here is derived from an EMBL/GenBank/DDBJ whole genome shotgun (WGS) entry which is preliminary data.</text>
</comment>
<protein>
    <submittedName>
        <fullName evidence="1">Uncharacterized protein</fullName>
    </submittedName>
</protein>
<sequence length="126" mass="14170">MYVTVAMMGEQPCVPLDGVVVVNGFRLSLPALFPLVNLAHLSQFQIFTRFYMAIPPWKSPAKAEFLMDTQLTFVDYMGTILCYAARLLAQRLVQFPSPCVASKKGKVGTEKEYLENMKGTLFKIKI</sequence>
<evidence type="ECO:0000313" key="1">
    <source>
        <dbReference type="EMBL" id="OPJ80352.1"/>
    </source>
</evidence>
<keyword evidence="2" id="KW-1185">Reference proteome</keyword>
<organism evidence="1 2">
    <name type="scientific">Patagioenas fasciata monilis</name>
    <dbReference type="NCBI Taxonomy" id="372326"/>
    <lineage>
        <taxon>Eukaryota</taxon>
        <taxon>Metazoa</taxon>
        <taxon>Chordata</taxon>
        <taxon>Craniata</taxon>
        <taxon>Vertebrata</taxon>
        <taxon>Euteleostomi</taxon>
        <taxon>Archelosauria</taxon>
        <taxon>Archosauria</taxon>
        <taxon>Dinosauria</taxon>
        <taxon>Saurischia</taxon>
        <taxon>Theropoda</taxon>
        <taxon>Coelurosauria</taxon>
        <taxon>Aves</taxon>
        <taxon>Neognathae</taxon>
        <taxon>Neoaves</taxon>
        <taxon>Columbimorphae</taxon>
        <taxon>Columbiformes</taxon>
        <taxon>Columbidae</taxon>
        <taxon>Patagioenas</taxon>
    </lineage>
</organism>
<dbReference type="AlphaFoldDB" id="A0A1V4K7C6"/>
<proteinExistence type="predicted"/>
<dbReference type="Proteomes" id="UP000190648">
    <property type="component" value="Unassembled WGS sequence"/>
</dbReference>
<accession>A0A1V4K7C6</accession>